<evidence type="ECO:0000256" key="3">
    <source>
        <dbReference type="SAM" id="MobiDB-lite"/>
    </source>
</evidence>
<reference evidence="5 6" key="1">
    <citation type="submission" date="2020-01" db="EMBL/GenBank/DDBJ databases">
        <title>Identification and distribution of gene clusters putatively required for synthesis of sphingolipid metabolism inhibitors in phylogenetically diverse species of the filamentous fungus Fusarium.</title>
        <authorList>
            <person name="Kim H.-S."/>
            <person name="Busman M."/>
            <person name="Brown D.W."/>
            <person name="Divon H."/>
            <person name="Uhlig S."/>
            <person name="Proctor R.H."/>
        </authorList>
    </citation>
    <scope>NUCLEOTIDE SEQUENCE [LARGE SCALE GENOMIC DNA]</scope>
    <source>
        <strain evidence="5 6">NRRL 20459</strain>
    </source>
</reference>
<keyword evidence="6" id="KW-1185">Reference proteome</keyword>
<comment type="caution">
    <text evidence="5">The sequence shown here is derived from an EMBL/GenBank/DDBJ whole genome shotgun (WGS) entry which is preliminary data.</text>
</comment>
<evidence type="ECO:0000313" key="5">
    <source>
        <dbReference type="EMBL" id="KAF4471720.1"/>
    </source>
</evidence>
<feature type="domain" description="Mitochondrial chaperone BCS1-like ATPase lid" evidence="4">
    <location>
        <begin position="31"/>
        <end position="67"/>
    </location>
</feature>
<name>A0A8H4LM26_9HYPO</name>
<dbReference type="EMBL" id="JAADYS010000173">
    <property type="protein sequence ID" value="KAF4471720.1"/>
    <property type="molecule type" value="Genomic_DNA"/>
</dbReference>
<evidence type="ECO:0000256" key="1">
    <source>
        <dbReference type="ARBA" id="ARBA00022741"/>
    </source>
</evidence>
<dbReference type="GO" id="GO:0005524">
    <property type="term" value="F:ATP binding"/>
    <property type="evidence" value="ECO:0007669"/>
    <property type="project" value="UniProtKB-KW"/>
</dbReference>
<keyword evidence="1" id="KW-0547">Nucleotide-binding</keyword>
<dbReference type="Pfam" id="PF25426">
    <property type="entry name" value="AAA_lid_BCS1"/>
    <property type="match status" value="1"/>
</dbReference>
<evidence type="ECO:0000313" key="6">
    <source>
        <dbReference type="Proteomes" id="UP000554235"/>
    </source>
</evidence>
<evidence type="ECO:0000259" key="4">
    <source>
        <dbReference type="Pfam" id="PF25426"/>
    </source>
</evidence>
<proteinExistence type="predicted"/>
<organism evidence="5 6">
    <name type="scientific">Fusarium albosuccineum</name>
    <dbReference type="NCBI Taxonomy" id="1237068"/>
    <lineage>
        <taxon>Eukaryota</taxon>
        <taxon>Fungi</taxon>
        <taxon>Dikarya</taxon>
        <taxon>Ascomycota</taxon>
        <taxon>Pezizomycotina</taxon>
        <taxon>Sordariomycetes</taxon>
        <taxon>Hypocreomycetidae</taxon>
        <taxon>Hypocreales</taxon>
        <taxon>Nectriaceae</taxon>
        <taxon>Fusarium</taxon>
        <taxon>Fusarium decemcellulare species complex</taxon>
    </lineage>
</organism>
<gene>
    <name evidence="5" type="ORF">FALBO_1360</name>
</gene>
<sequence length="96" mass="10628">MAEMHASPKPAAANGSINGTADAGKHVERSFSNEELRGISEKFGSLIPEYMFSPAEIQEFLLKRKKSRCRDVDDAAGWIEAAMKQKELKSKVMTVQ</sequence>
<accession>A0A8H4LM26</accession>
<dbReference type="AlphaFoldDB" id="A0A8H4LM26"/>
<dbReference type="Proteomes" id="UP000554235">
    <property type="component" value="Unassembled WGS sequence"/>
</dbReference>
<dbReference type="InterPro" id="IPR057495">
    <property type="entry name" value="AAA_lid_BCS1"/>
</dbReference>
<feature type="region of interest" description="Disordered" evidence="3">
    <location>
        <begin position="1"/>
        <end position="31"/>
    </location>
</feature>
<protein>
    <submittedName>
        <fullName evidence="5">Mitochondrial chaperone BCS1</fullName>
    </submittedName>
</protein>
<dbReference type="OrthoDB" id="10251412at2759"/>
<keyword evidence="2" id="KW-0067">ATP-binding</keyword>
<evidence type="ECO:0000256" key="2">
    <source>
        <dbReference type="ARBA" id="ARBA00022840"/>
    </source>
</evidence>